<accession>A0ABT4LZ36</accession>
<name>A0ABT4LZ36_9PROT</name>
<comment type="catalytic activity">
    <reaction evidence="1">
        <text>ATP-dependent breakage, passage and rejoining of double-stranded DNA.</text>
        <dbReference type="EC" id="5.6.2.2"/>
    </reaction>
</comment>
<dbReference type="Gene3D" id="1.10.268.10">
    <property type="entry name" value="Topoisomerase, domain 3"/>
    <property type="match status" value="1"/>
</dbReference>
<dbReference type="PANTHER" id="PTHR43493">
    <property type="entry name" value="DNA GYRASE/TOPOISOMERASE SUBUNIT A"/>
    <property type="match status" value="1"/>
</dbReference>
<evidence type="ECO:0000256" key="5">
    <source>
        <dbReference type="PROSITE-ProRule" id="PRU01384"/>
    </source>
</evidence>
<evidence type="ECO:0000256" key="2">
    <source>
        <dbReference type="ARBA" id="ARBA00022475"/>
    </source>
</evidence>
<keyword evidence="3" id="KW-0413">Isomerase</keyword>
<dbReference type="SUPFAM" id="SSF56719">
    <property type="entry name" value="Type II DNA topoisomerase"/>
    <property type="match status" value="1"/>
</dbReference>
<evidence type="ECO:0000259" key="6">
    <source>
        <dbReference type="PROSITE" id="PS52040"/>
    </source>
</evidence>
<feature type="non-terminal residue" evidence="7">
    <location>
        <position position="80"/>
    </location>
</feature>
<reference evidence="7" key="1">
    <citation type="submission" date="2022-12" db="EMBL/GenBank/DDBJ databases">
        <title>Bacterial isolates from different developmental stages of Nematostella vectensis.</title>
        <authorList>
            <person name="Fraune S."/>
        </authorList>
    </citation>
    <scope>NUCLEOTIDE SEQUENCE</scope>
    <source>
        <strain evidence="7">G21632-S1</strain>
    </source>
</reference>
<dbReference type="Proteomes" id="UP001083770">
    <property type="component" value="Unassembled WGS sequence"/>
</dbReference>
<dbReference type="InterPro" id="IPR013760">
    <property type="entry name" value="Topo_IIA-like_dom_sf"/>
</dbReference>
<dbReference type="PROSITE" id="PS52040">
    <property type="entry name" value="TOPO_IIA"/>
    <property type="match status" value="1"/>
</dbReference>
<dbReference type="InterPro" id="IPR013757">
    <property type="entry name" value="Topo_IIA_A_a_sf"/>
</dbReference>
<comment type="caution">
    <text evidence="5">Lacks conserved residue(s) required for the propagation of feature annotation.</text>
</comment>
<organism evidence="7 8">
    <name type="scientific">Henriciella marina</name>
    <dbReference type="NCBI Taxonomy" id="453851"/>
    <lineage>
        <taxon>Bacteria</taxon>
        <taxon>Pseudomonadati</taxon>
        <taxon>Pseudomonadota</taxon>
        <taxon>Alphaproteobacteria</taxon>
        <taxon>Hyphomonadales</taxon>
        <taxon>Hyphomonadaceae</taxon>
        <taxon>Henriciella</taxon>
    </lineage>
</organism>
<evidence type="ECO:0000256" key="4">
    <source>
        <dbReference type="ARBA" id="ARBA00023136"/>
    </source>
</evidence>
<dbReference type="InterPro" id="IPR002205">
    <property type="entry name" value="Topo_IIA_dom_A"/>
</dbReference>
<gene>
    <name evidence="7" type="ORF">O4G74_16300</name>
</gene>
<evidence type="ECO:0000256" key="3">
    <source>
        <dbReference type="ARBA" id="ARBA00023029"/>
    </source>
</evidence>
<comment type="caution">
    <text evidence="7">The sequence shown here is derived from an EMBL/GenBank/DDBJ whole genome shotgun (WGS) entry which is preliminary data.</text>
</comment>
<proteinExistence type="predicted"/>
<evidence type="ECO:0000313" key="8">
    <source>
        <dbReference type="Proteomes" id="UP001083770"/>
    </source>
</evidence>
<keyword evidence="5" id="KW-0238">DNA-binding</keyword>
<keyword evidence="2" id="KW-1003">Cell membrane</keyword>
<dbReference type="PANTHER" id="PTHR43493:SF1">
    <property type="entry name" value="DNA TOPOISOMERASE 4 SUBUNIT A"/>
    <property type="match status" value="1"/>
</dbReference>
<evidence type="ECO:0000313" key="7">
    <source>
        <dbReference type="EMBL" id="MCZ4299622.1"/>
    </source>
</evidence>
<dbReference type="InterPro" id="IPR050220">
    <property type="entry name" value="Type_II_DNA_Topoisomerases"/>
</dbReference>
<feature type="domain" description="Topo IIA-type catalytic" evidence="6">
    <location>
        <begin position="1"/>
        <end position="80"/>
    </location>
</feature>
<dbReference type="EMBL" id="JAPWGW010000097">
    <property type="protein sequence ID" value="MCZ4299622.1"/>
    <property type="molecule type" value="Genomic_DNA"/>
</dbReference>
<dbReference type="Pfam" id="PF00521">
    <property type="entry name" value="DNA_topoisoIV"/>
    <property type="match status" value="1"/>
</dbReference>
<keyword evidence="4" id="KW-0472">Membrane</keyword>
<sequence>MEFRRTTVRRRLQHRLDKVMARLHILEGLLVAYLNLDEVIEIIRTEDDPKAVLMERFGITDIQADAILDTKLRHLAKLEE</sequence>
<keyword evidence="8" id="KW-1185">Reference proteome</keyword>
<evidence type="ECO:0000256" key="1">
    <source>
        <dbReference type="ARBA" id="ARBA00000185"/>
    </source>
</evidence>
<protein>
    <submittedName>
        <fullName evidence="7">DNA topoisomerase IV subunit A</fullName>
    </submittedName>
</protein>
<keyword evidence="3" id="KW-0799">Topoisomerase</keyword>